<keyword evidence="3 6" id="KW-0812">Transmembrane</keyword>
<dbReference type="Pfam" id="PF01292">
    <property type="entry name" value="Ni_hydr_CYTB"/>
    <property type="match status" value="1"/>
</dbReference>
<dbReference type="InterPro" id="IPR051542">
    <property type="entry name" value="Hydrogenase_cytochrome"/>
</dbReference>
<dbReference type="OrthoDB" id="196472at2"/>
<name>A0A255XW45_9PROT</name>
<evidence type="ECO:0000256" key="6">
    <source>
        <dbReference type="SAM" id="Phobius"/>
    </source>
</evidence>
<evidence type="ECO:0000313" key="8">
    <source>
        <dbReference type="EMBL" id="OYQ21132.1"/>
    </source>
</evidence>
<keyword evidence="5 6" id="KW-0472">Membrane</keyword>
<accession>A0A255XW45</accession>
<evidence type="ECO:0000256" key="1">
    <source>
        <dbReference type="ARBA" id="ARBA00004651"/>
    </source>
</evidence>
<dbReference type="PANTHER" id="PTHR30485:SF2">
    <property type="entry name" value="BLL0597 PROTEIN"/>
    <property type="match status" value="1"/>
</dbReference>
<dbReference type="PANTHER" id="PTHR30485">
    <property type="entry name" value="NI/FE-HYDROGENASE 1 B-TYPE CYTOCHROME SUBUNIT"/>
    <property type="match status" value="1"/>
</dbReference>
<dbReference type="RefSeq" id="WP_094407456.1">
    <property type="nucleotide sequence ID" value="NZ_BMJZ01000012.1"/>
</dbReference>
<evidence type="ECO:0000256" key="3">
    <source>
        <dbReference type="ARBA" id="ARBA00022692"/>
    </source>
</evidence>
<dbReference type="Proteomes" id="UP000216361">
    <property type="component" value="Unassembled WGS sequence"/>
</dbReference>
<gene>
    <name evidence="8" type="ORF">CHR90_02770</name>
</gene>
<feature type="transmembrane region" description="Helical" evidence="6">
    <location>
        <begin position="101"/>
        <end position="121"/>
    </location>
</feature>
<protein>
    <recommendedName>
        <fullName evidence="7">Cytochrome b561 bacterial/Ni-hydrogenase domain-containing protein</fullName>
    </recommendedName>
</protein>
<dbReference type="InterPro" id="IPR011577">
    <property type="entry name" value="Cyt_b561_bac/Ni-Hgenase"/>
</dbReference>
<dbReference type="SUPFAM" id="SSF81342">
    <property type="entry name" value="Transmembrane di-heme cytochromes"/>
    <property type="match status" value="1"/>
</dbReference>
<dbReference type="Gene3D" id="1.20.950.20">
    <property type="entry name" value="Transmembrane di-heme cytochromes, Chain C"/>
    <property type="match status" value="1"/>
</dbReference>
<proteinExistence type="predicted"/>
<dbReference type="InterPro" id="IPR016174">
    <property type="entry name" value="Di-haem_cyt_TM"/>
</dbReference>
<dbReference type="EMBL" id="NOXS01000024">
    <property type="protein sequence ID" value="OYQ21132.1"/>
    <property type="molecule type" value="Genomic_DNA"/>
</dbReference>
<keyword evidence="4 6" id="KW-1133">Transmembrane helix</keyword>
<keyword evidence="2" id="KW-1003">Cell membrane</keyword>
<evidence type="ECO:0000256" key="5">
    <source>
        <dbReference type="ARBA" id="ARBA00023136"/>
    </source>
</evidence>
<keyword evidence="9" id="KW-1185">Reference proteome</keyword>
<evidence type="ECO:0000256" key="2">
    <source>
        <dbReference type="ARBA" id="ARBA00022475"/>
    </source>
</evidence>
<sequence length="180" mass="19287">MSAPLRAAASEVPVWDLGVRLFHWGTVAAVATAFLAEEGESLHEKAGYLAAALLGFRLIWGLIGTRHARFSDFVAGPGKVFTYLLDRMRGRAPHYLGHNPAGGAMILVLLTLLATVAGTGVAMTSDALWGNHLVEEIHETAANALLVCVGIHVAAVILMSKLDRENLVRAMVTGKKRRQP</sequence>
<dbReference type="GO" id="GO:0020037">
    <property type="term" value="F:heme binding"/>
    <property type="evidence" value="ECO:0007669"/>
    <property type="project" value="TreeGrafter"/>
</dbReference>
<evidence type="ECO:0000313" key="9">
    <source>
        <dbReference type="Proteomes" id="UP000216361"/>
    </source>
</evidence>
<evidence type="ECO:0000256" key="4">
    <source>
        <dbReference type="ARBA" id="ARBA00022989"/>
    </source>
</evidence>
<dbReference type="GO" id="GO:0005886">
    <property type="term" value="C:plasma membrane"/>
    <property type="evidence" value="ECO:0007669"/>
    <property type="project" value="UniProtKB-SubCell"/>
</dbReference>
<reference evidence="8 9" key="1">
    <citation type="submission" date="2017-07" db="EMBL/GenBank/DDBJ databases">
        <title>Elstera cyanobacteriorum sp. nov., a novel bacterium isolated from cyanobacterial aggregates in a eutrophic lake.</title>
        <authorList>
            <person name="Cai H."/>
        </authorList>
    </citation>
    <scope>NUCLEOTIDE SEQUENCE [LARGE SCALE GENOMIC DNA]</scope>
    <source>
        <strain evidence="8 9">TH019</strain>
    </source>
</reference>
<comment type="subcellular location">
    <subcellularLocation>
        <location evidence="1">Cell membrane</location>
        <topology evidence="1">Multi-pass membrane protein</topology>
    </subcellularLocation>
</comment>
<evidence type="ECO:0000259" key="7">
    <source>
        <dbReference type="Pfam" id="PF01292"/>
    </source>
</evidence>
<dbReference type="AlphaFoldDB" id="A0A255XW45"/>
<comment type="caution">
    <text evidence="8">The sequence shown here is derived from an EMBL/GenBank/DDBJ whole genome shotgun (WGS) entry which is preliminary data.</text>
</comment>
<organism evidence="8 9">
    <name type="scientific">Elstera cyanobacteriorum</name>
    <dbReference type="NCBI Taxonomy" id="2022747"/>
    <lineage>
        <taxon>Bacteria</taxon>
        <taxon>Pseudomonadati</taxon>
        <taxon>Pseudomonadota</taxon>
        <taxon>Alphaproteobacteria</taxon>
        <taxon>Rhodospirillales</taxon>
        <taxon>Rhodospirillaceae</taxon>
        <taxon>Elstera</taxon>
    </lineage>
</organism>
<feature type="domain" description="Cytochrome b561 bacterial/Ni-hydrogenase" evidence="7">
    <location>
        <begin position="14"/>
        <end position="174"/>
    </location>
</feature>
<dbReference type="GO" id="GO:0022904">
    <property type="term" value="P:respiratory electron transport chain"/>
    <property type="evidence" value="ECO:0007669"/>
    <property type="project" value="InterPro"/>
</dbReference>
<dbReference type="GO" id="GO:0009055">
    <property type="term" value="F:electron transfer activity"/>
    <property type="evidence" value="ECO:0007669"/>
    <property type="project" value="InterPro"/>
</dbReference>
<feature type="transmembrane region" description="Helical" evidence="6">
    <location>
        <begin position="141"/>
        <end position="159"/>
    </location>
</feature>